<reference evidence="5" key="1">
    <citation type="journal article" date="2017" name="Nature">
        <title>The sunflower genome provides insights into oil metabolism, flowering and Asterid evolution.</title>
        <authorList>
            <person name="Badouin H."/>
            <person name="Gouzy J."/>
            <person name="Grassa C.J."/>
            <person name="Murat F."/>
            <person name="Staton S.E."/>
            <person name="Cottret L."/>
            <person name="Lelandais-Briere C."/>
            <person name="Owens G.L."/>
            <person name="Carrere S."/>
            <person name="Mayjonade B."/>
            <person name="Legrand L."/>
            <person name="Gill N."/>
            <person name="Kane N.C."/>
            <person name="Bowers J.E."/>
            <person name="Hubner S."/>
            <person name="Bellec A."/>
            <person name="Berard A."/>
            <person name="Berges H."/>
            <person name="Blanchet N."/>
            <person name="Boniface M.C."/>
            <person name="Brunel D."/>
            <person name="Catrice O."/>
            <person name="Chaidir N."/>
            <person name="Claudel C."/>
            <person name="Donnadieu C."/>
            <person name="Faraut T."/>
            <person name="Fievet G."/>
            <person name="Helmstetter N."/>
            <person name="King M."/>
            <person name="Knapp S.J."/>
            <person name="Lai Z."/>
            <person name="Le Paslier M.C."/>
            <person name="Lippi Y."/>
            <person name="Lorenzon L."/>
            <person name="Mandel J.R."/>
            <person name="Marage G."/>
            <person name="Marchand G."/>
            <person name="Marquand E."/>
            <person name="Bret-Mestries E."/>
            <person name="Morien E."/>
            <person name="Nambeesan S."/>
            <person name="Nguyen T."/>
            <person name="Pegot-Espagnet P."/>
            <person name="Pouilly N."/>
            <person name="Raftis F."/>
            <person name="Sallet E."/>
            <person name="Schiex T."/>
            <person name="Thomas J."/>
            <person name="Vandecasteele C."/>
            <person name="Vares D."/>
            <person name="Vear F."/>
            <person name="Vautrin S."/>
            <person name="Crespi M."/>
            <person name="Mangin B."/>
            <person name="Burke J.M."/>
            <person name="Salse J."/>
            <person name="Munos S."/>
            <person name="Vincourt P."/>
            <person name="Rieseberg L.H."/>
            <person name="Langlade N.B."/>
        </authorList>
    </citation>
    <scope>NUCLEOTIDE SEQUENCE [LARGE SCALE GENOMIC DNA]</scope>
    <source>
        <strain evidence="5">cv. SF193</strain>
    </source>
</reference>
<dbReference type="Gene3D" id="2.130.10.10">
    <property type="entry name" value="YVTN repeat-like/Quinoprotein amine dehydrogenase"/>
    <property type="match status" value="1"/>
</dbReference>
<dbReference type="InterPro" id="IPR015943">
    <property type="entry name" value="WD40/YVTN_repeat-like_dom_sf"/>
</dbReference>
<dbReference type="InterPro" id="IPR001680">
    <property type="entry name" value="WD40_rpt"/>
</dbReference>
<dbReference type="Proteomes" id="UP000215914">
    <property type="component" value="Chromosome 15"/>
</dbReference>
<evidence type="ECO:0000313" key="4">
    <source>
        <dbReference type="EMBL" id="OTF94678.1"/>
    </source>
</evidence>
<evidence type="ECO:0000256" key="3">
    <source>
        <dbReference type="ARBA" id="ARBA00038344"/>
    </source>
</evidence>
<comment type="pathway">
    <text evidence="1">Protein modification; protein ubiquitination.</text>
</comment>
<dbReference type="InParanoid" id="A0A251S7N4"/>
<accession>A0A251S7N4</accession>
<dbReference type="PANTHER" id="PTHR22852:SF0">
    <property type="entry name" value="DENTICLELESS PROTEIN HOMOLOG"/>
    <property type="match status" value="1"/>
</dbReference>
<proteinExistence type="inferred from homology"/>
<protein>
    <submittedName>
        <fullName evidence="4">Putative WD40/YVTN repeat-like-containing domain-containing protein</fullName>
    </submittedName>
</protein>
<keyword evidence="2" id="KW-0833">Ubl conjugation pathway</keyword>
<dbReference type="PANTHER" id="PTHR22852">
    <property type="entry name" value="LETHAL 2 DENTICLELESS PROTEIN RETINOIC ACID-REGULATED NUCLEAR MATRIX-ASSOCIATED PROTEIN"/>
    <property type="match status" value="1"/>
</dbReference>
<dbReference type="Pfam" id="PF00400">
    <property type="entry name" value="WD40"/>
    <property type="match status" value="1"/>
</dbReference>
<keyword evidence="5" id="KW-1185">Reference proteome</keyword>
<gene>
    <name evidence="4" type="ORF">HannXRQ_Chr15g0474741</name>
</gene>
<evidence type="ECO:0000313" key="5">
    <source>
        <dbReference type="Proteomes" id="UP000215914"/>
    </source>
</evidence>
<dbReference type="EMBL" id="CM007904">
    <property type="protein sequence ID" value="OTF94678.1"/>
    <property type="molecule type" value="Genomic_DNA"/>
</dbReference>
<dbReference type="AlphaFoldDB" id="A0A251S7N4"/>
<comment type="similarity">
    <text evidence="3">Belongs to the WD repeat cdt2 family.</text>
</comment>
<organism evidence="4 5">
    <name type="scientific">Helianthus annuus</name>
    <name type="common">Common sunflower</name>
    <dbReference type="NCBI Taxonomy" id="4232"/>
    <lineage>
        <taxon>Eukaryota</taxon>
        <taxon>Viridiplantae</taxon>
        <taxon>Streptophyta</taxon>
        <taxon>Embryophyta</taxon>
        <taxon>Tracheophyta</taxon>
        <taxon>Spermatophyta</taxon>
        <taxon>Magnoliopsida</taxon>
        <taxon>eudicotyledons</taxon>
        <taxon>Gunneridae</taxon>
        <taxon>Pentapetalae</taxon>
        <taxon>asterids</taxon>
        <taxon>campanulids</taxon>
        <taxon>Asterales</taxon>
        <taxon>Asteraceae</taxon>
        <taxon>Asteroideae</taxon>
        <taxon>Heliantheae alliance</taxon>
        <taxon>Heliantheae</taxon>
        <taxon>Helianthus</taxon>
    </lineage>
</organism>
<dbReference type="InterPro" id="IPR051865">
    <property type="entry name" value="WD-repeat_CDT2_adapter"/>
</dbReference>
<sequence length="79" mass="8750">MTRPVCQVYKLYQVPTTNCRNSLECNSKLSPDAGHILSGSSDGSAYVWQVNKPHADPIKLEGHEGEVTAVDWYVGCYYA</sequence>
<evidence type="ECO:0000256" key="1">
    <source>
        <dbReference type="ARBA" id="ARBA00004906"/>
    </source>
</evidence>
<dbReference type="STRING" id="4232.A0A251S7N4"/>
<dbReference type="InterPro" id="IPR036322">
    <property type="entry name" value="WD40_repeat_dom_sf"/>
</dbReference>
<dbReference type="SUPFAM" id="SSF50978">
    <property type="entry name" value="WD40 repeat-like"/>
    <property type="match status" value="1"/>
</dbReference>
<evidence type="ECO:0000256" key="2">
    <source>
        <dbReference type="ARBA" id="ARBA00022786"/>
    </source>
</evidence>
<name>A0A251S7N4_HELAN</name>